<feature type="compositionally biased region" description="Low complexity" evidence="1">
    <location>
        <begin position="83"/>
        <end position="93"/>
    </location>
</feature>
<reference evidence="2 3" key="1">
    <citation type="submission" date="2020-08" db="EMBL/GenBank/DDBJ databases">
        <title>Genomic Encyclopedia of Type Strains, Phase IV (KMG-V): Genome sequencing to study the core and pangenomes of soil and plant-associated prokaryotes.</title>
        <authorList>
            <person name="Whitman W."/>
        </authorList>
    </citation>
    <scope>NUCLEOTIDE SEQUENCE [LARGE SCALE GENOMIC DNA]</scope>
    <source>
        <strain evidence="2 3">B3ACCR2</strain>
    </source>
</reference>
<accession>A0A839Q145</accession>
<feature type="region of interest" description="Disordered" evidence="1">
    <location>
        <begin position="1"/>
        <end position="30"/>
    </location>
</feature>
<feature type="compositionally biased region" description="Gly residues" evidence="1">
    <location>
        <begin position="94"/>
        <end position="113"/>
    </location>
</feature>
<evidence type="ECO:0000313" key="3">
    <source>
        <dbReference type="Proteomes" id="UP000590811"/>
    </source>
</evidence>
<dbReference type="AlphaFoldDB" id="A0A839Q145"/>
<sequence length="159" mass="15549">MSHETDEQGPTAARELPTFDPGAPAPTIAPTTTYTYAVTPTVTHAAGPPDAATGPRWSARKTAVTAGLALVLTSAGAIGAAAALPSGSTTRDAGGFGGGRGTVQPGTGLGQRGQQGTQQNGAQQFGGQGGRQDGSQLPDLQNGLPGQDPAQSGSGAQTT</sequence>
<dbReference type="EMBL" id="JACHVT010000007">
    <property type="protein sequence ID" value="MBB2987976.1"/>
    <property type="molecule type" value="Genomic_DNA"/>
</dbReference>
<feature type="region of interest" description="Disordered" evidence="1">
    <location>
        <begin position="83"/>
        <end position="159"/>
    </location>
</feature>
<dbReference type="RefSeq" id="WP_184511012.1">
    <property type="nucleotide sequence ID" value="NZ_JACHVT010000007.1"/>
</dbReference>
<protein>
    <submittedName>
        <fullName evidence="2">Uncharacterized protein</fullName>
    </submittedName>
</protein>
<comment type="caution">
    <text evidence="2">The sequence shown here is derived from an EMBL/GenBank/DDBJ whole genome shotgun (WGS) entry which is preliminary data.</text>
</comment>
<dbReference type="Proteomes" id="UP000590811">
    <property type="component" value="Unassembled WGS sequence"/>
</dbReference>
<organism evidence="2 3">
    <name type="scientific">Terracoccus luteus</name>
    <dbReference type="NCBI Taxonomy" id="53356"/>
    <lineage>
        <taxon>Bacteria</taxon>
        <taxon>Bacillati</taxon>
        <taxon>Actinomycetota</taxon>
        <taxon>Actinomycetes</taxon>
        <taxon>Micrococcales</taxon>
        <taxon>Intrasporangiaceae</taxon>
        <taxon>Terracoccus</taxon>
    </lineage>
</organism>
<evidence type="ECO:0000313" key="2">
    <source>
        <dbReference type="EMBL" id="MBB2987976.1"/>
    </source>
</evidence>
<name>A0A839Q145_9MICO</name>
<feature type="compositionally biased region" description="Polar residues" evidence="1">
    <location>
        <begin position="149"/>
        <end position="159"/>
    </location>
</feature>
<evidence type="ECO:0000256" key="1">
    <source>
        <dbReference type="SAM" id="MobiDB-lite"/>
    </source>
</evidence>
<gene>
    <name evidence="2" type="ORF">FHW14_003165</name>
</gene>
<proteinExistence type="predicted"/>
<feature type="compositionally biased region" description="Low complexity" evidence="1">
    <location>
        <begin position="114"/>
        <end position="123"/>
    </location>
</feature>